<dbReference type="AlphaFoldDB" id="A0A5R8QGG5"/>
<keyword evidence="6 10" id="KW-0406">Ion transport</keyword>
<proteinExistence type="inferred from homology"/>
<evidence type="ECO:0000256" key="8">
    <source>
        <dbReference type="ARBA" id="ARBA00023196"/>
    </source>
</evidence>
<comment type="function">
    <text evidence="1 10">Produces ATP from ADP in the presence of a proton gradient across the membrane. The gamma chain is believed to be important in regulating ATPase activity and the flow of protons through the CF(0) complex.</text>
</comment>
<evidence type="ECO:0000256" key="9">
    <source>
        <dbReference type="ARBA" id="ARBA00023310"/>
    </source>
</evidence>
<dbReference type="HAMAP" id="MF_00815">
    <property type="entry name" value="ATP_synth_gamma_bact"/>
    <property type="match status" value="1"/>
</dbReference>
<dbReference type="Proteomes" id="UP000306912">
    <property type="component" value="Unassembled WGS sequence"/>
</dbReference>
<comment type="subcellular location">
    <subcellularLocation>
        <location evidence="10">Cell membrane</location>
        <topology evidence="10">Peripheral membrane protein</topology>
    </subcellularLocation>
    <subcellularLocation>
        <location evidence="2">Membrane</location>
        <topology evidence="2">Peripheral membrane protein</topology>
    </subcellularLocation>
</comment>
<dbReference type="CDD" id="cd12151">
    <property type="entry name" value="F1-ATPase_gamma"/>
    <property type="match status" value="1"/>
</dbReference>
<dbReference type="PANTHER" id="PTHR11693:SF22">
    <property type="entry name" value="ATP SYNTHASE SUBUNIT GAMMA, MITOCHONDRIAL"/>
    <property type="match status" value="1"/>
</dbReference>
<evidence type="ECO:0000256" key="4">
    <source>
        <dbReference type="ARBA" id="ARBA00022448"/>
    </source>
</evidence>
<evidence type="ECO:0000256" key="3">
    <source>
        <dbReference type="ARBA" id="ARBA00007681"/>
    </source>
</evidence>
<dbReference type="OrthoDB" id="9812769at2"/>
<keyword evidence="5 10" id="KW-0375">Hydrogen ion transport</keyword>
<dbReference type="Gene3D" id="3.40.1380.10">
    <property type="match status" value="1"/>
</dbReference>
<evidence type="ECO:0000256" key="1">
    <source>
        <dbReference type="ARBA" id="ARBA00003456"/>
    </source>
</evidence>
<evidence type="ECO:0000256" key="7">
    <source>
        <dbReference type="ARBA" id="ARBA00023136"/>
    </source>
</evidence>
<dbReference type="GO" id="GO:0046933">
    <property type="term" value="F:proton-transporting ATP synthase activity, rotational mechanism"/>
    <property type="evidence" value="ECO:0007669"/>
    <property type="project" value="UniProtKB-UniRule"/>
</dbReference>
<keyword evidence="10" id="KW-1003">Cell membrane</keyword>
<dbReference type="PANTHER" id="PTHR11693">
    <property type="entry name" value="ATP SYNTHASE GAMMA CHAIN"/>
    <property type="match status" value="1"/>
</dbReference>
<dbReference type="EMBL" id="VBWP01000001">
    <property type="protein sequence ID" value="TLG77095.1"/>
    <property type="molecule type" value="Genomic_DNA"/>
</dbReference>
<organism evidence="11 12">
    <name type="scientific">Culicoidibacter larvae</name>
    <dbReference type="NCBI Taxonomy" id="2579976"/>
    <lineage>
        <taxon>Bacteria</taxon>
        <taxon>Bacillati</taxon>
        <taxon>Bacillota</taxon>
        <taxon>Culicoidibacteria</taxon>
        <taxon>Culicoidibacterales</taxon>
        <taxon>Culicoidibacteraceae</taxon>
        <taxon>Culicoidibacter</taxon>
    </lineage>
</organism>
<dbReference type="RefSeq" id="WP_138189707.1">
    <property type="nucleotide sequence ID" value="NZ_VBWP01000001.1"/>
</dbReference>
<dbReference type="GO" id="GO:0042777">
    <property type="term" value="P:proton motive force-driven plasma membrane ATP synthesis"/>
    <property type="evidence" value="ECO:0007669"/>
    <property type="project" value="UniProtKB-UniRule"/>
</dbReference>
<dbReference type="NCBIfam" id="TIGR01146">
    <property type="entry name" value="ATPsyn_F1gamma"/>
    <property type="match status" value="1"/>
</dbReference>
<dbReference type="InParanoid" id="A0A5R8QGG5"/>
<evidence type="ECO:0000313" key="11">
    <source>
        <dbReference type="EMBL" id="TLG77095.1"/>
    </source>
</evidence>
<dbReference type="GO" id="GO:0045259">
    <property type="term" value="C:proton-transporting ATP synthase complex"/>
    <property type="evidence" value="ECO:0007669"/>
    <property type="project" value="UniProtKB-KW"/>
</dbReference>
<evidence type="ECO:0000256" key="5">
    <source>
        <dbReference type="ARBA" id="ARBA00022781"/>
    </source>
</evidence>
<reference evidence="11 12" key="1">
    <citation type="submission" date="2019-05" db="EMBL/GenBank/DDBJ databases">
        <title>Culicoidintestinum kansasii gen. nov., sp. nov. from the gastrointestinal tract of the biting midge, Culicoides sonorensis.</title>
        <authorList>
            <person name="Neupane S."/>
            <person name="Ghosh A."/>
            <person name="Gunther S."/>
            <person name="Martin K."/>
            <person name="Zurek L."/>
        </authorList>
    </citation>
    <scope>NUCLEOTIDE SEQUENCE [LARGE SCALE GENOMIC DNA]</scope>
    <source>
        <strain evidence="11 12">CS-1</strain>
    </source>
</reference>
<comment type="caution">
    <text evidence="11">The sequence shown here is derived from an EMBL/GenBank/DDBJ whole genome shotgun (WGS) entry which is preliminary data.</text>
</comment>
<name>A0A5R8QGG5_9FIRM</name>
<dbReference type="PRINTS" id="PR00126">
    <property type="entry name" value="ATPASEGAMMA"/>
</dbReference>
<keyword evidence="7 10" id="KW-0472">Membrane</keyword>
<keyword evidence="12" id="KW-1185">Reference proteome</keyword>
<dbReference type="FunCoup" id="A0A5R8QGG5">
    <property type="interactions" value="354"/>
</dbReference>
<dbReference type="SUPFAM" id="SSF52943">
    <property type="entry name" value="ATP synthase (F1-ATPase), gamma subunit"/>
    <property type="match status" value="1"/>
</dbReference>
<dbReference type="InterPro" id="IPR035968">
    <property type="entry name" value="ATP_synth_F1_ATPase_gsu"/>
</dbReference>
<keyword evidence="8 10" id="KW-0139">CF(1)</keyword>
<dbReference type="InterPro" id="IPR000131">
    <property type="entry name" value="ATP_synth_F1_gsu"/>
</dbReference>
<comment type="similarity">
    <text evidence="3 10">Belongs to the ATPase gamma chain family.</text>
</comment>
<evidence type="ECO:0000313" key="12">
    <source>
        <dbReference type="Proteomes" id="UP000306912"/>
    </source>
</evidence>
<keyword evidence="4 10" id="KW-0813">Transport</keyword>
<gene>
    <name evidence="10 11" type="primary">atpG</name>
    <name evidence="11" type="ORF">FEZ08_00320</name>
</gene>
<dbReference type="Gene3D" id="1.10.287.80">
    <property type="entry name" value="ATP synthase, gamma subunit, helix hairpin domain"/>
    <property type="match status" value="1"/>
</dbReference>
<protein>
    <recommendedName>
        <fullName evidence="10">ATP synthase gamma chain</fullName>
    </recommendedName>
    <alternativeName>
        <fullName evidence="10">ATP synthase F1 sector gamma subunit</fullName>
    </alternativeName>
    <alternativeName>
        <fullName evidence="10">F-ATPase gamma subunit</fullName>
    </alternativeName>
</protein>
<dbReference type="GO" id="GO:0005886">
    <property type="term" value="C:plasma membrane"/>
    <property type="evidence" value="ECO:0007669"/>
    <property type="project" value="UniProtKB-SubCell"/>
</dbReference>
<dbReference type="GO" id="GO:0005524">
    <property type="term" value="F:ATP binding"/>
    <property type="evidence" value="ECO:0007669"/>
    <property type="project" value="UniProtKB-UniRule"/>
</dbReference>
<dbReference type="Pfam" id="PF00231">
    <property type="entry name" value="ATP-synt"/>
    <property type="match status" value="1"/>
</dbReference>
<evidence type="ECO:0000256" key="10">
    <source>
        <dbReference type="HAMAP-Rule" id="MF_00815"/>
    </source>
</evidence>
<accession>A0A5R8QGG5</accession>
<comment type="subunit">
    <text evidence="10">F-type ATPases have 2 components, CF(1) - the catalytic core - and CF(0) - the membrane proton channel. CF(1) has five subunits: alpha(3), beta(3), gamma(1), delta(1), epsilon(1). CF(0) has three main subunits: a, b and c.</text>
</comment>
<evidence type="ECO:0000256" key="6">
    <source>
        <dbReference type="ARBA" id="ARBA00023065"/>
    </source>
</evidence>
<evidence type="ECO:0000256" key="2">
    <source>
        <dbReference type="ARBA" id="ARBA00004170"/>
    </source>
</evidence>
<keyword evidence="9 10" id="KW-0066">ATP synthesis</keyword>
<sequence>MGNNINLIKKRLVTTKSTQKITSAMYLVSLAKLQKYQKRISVLKTYEDLAFEHIGMALAAAQKNAFLDIKYIRPVEDIKKVAYIAFSSNFGLCGGYNINMLSTLRNYIGERPNESYDIYMIGKTGEEKAEYFGLTIKKALSSGNDVLRYSELREAITKPVIDSFNAGDYDAIRVVYTQYINPLKQEVKVDQLLPLHELPSLENSDHFSVDMIFEPSPEAVLDYLIPKNIKSYTYICYLESQTSEEASRRMAMENANTNADKLIDELNLRFNRERQASITQEMSEIIGGSESLG</sequence>